<dbReference type="InterPro" id="IPR042217">
    <property type="entry name" value="T4SS_VirB10/TrbI"/>
</dbReference>
<keyword evidence="3 7" id="KW-0812">Transmembrane</keyword>
<feature type="region of interest" description="Disordered" evidence="6">
    <location>
        <begin position="77"/>
        <end position="98"/>
    </location>
</feature>
<evidence type="ECO:0000256" key="1">
    <source>
        <dbReference type="ARBA" id="ARBA00004167"/>
    </source>
</evidence>
<accession>A0A840Z068</accession>
<dbReference type="Gene3D" id="2.40.128.260">
    <property type="entry name" value="Type IV secretion system, VirB10/TraB/TrbI"/>
    <property type="match status" value="1"/>
</dbReference>
<dbReference type="AlphaFoldDB" id="A0A840Z068"/>
<evidence type="ECO:0000313" key="9">
    <source>
        <dbReference type="Proteomes" id="UP000554342"/>
    </source>
</evidence>
<dbReference type="Proteomes" id="UP000554342">
    <property type="component" value="Unassembled WGS sequence"/>
</dbReference>
<feature type="region of interest" description="Disordered" evidence="6">
    <location>
        <begin position="1"/>
        <end position="21"/>
    </location>
</feature>
<evidence type="ECO:0000256" key="4">
    <source>
        <dbReference type="ARBA" id="ARBA00022989"/>
    </source>
</evidence>
<evidence type="ECO:0000313" key="8">
    <source>
        <dbReference type="EMBL" id="MBB5719275.1"/>
    </source>
</evidence>
<gene>
    <name evidence="8" type="ORF">FHR23_002213</name>
</gene>
<keyword evidence="5 7" id="KW-0472">Membrane</keyword>
<dbReference type="InterPro" id="IPR005498">
    <property type="entry name" value="T4SS_VirB10/TraB/TrbI"/>
</dbReference>
<evidence type="ECO:0000256" key="3">
    <source>
        <dbReference type="ARBA" id="ARBA00022692"/>
    </source>
</evidence>
<feature type="compositionally biased region" description="Low complexity" evidence="6">
    <location>
        <begin position="158"/>
        <end position="179"/>
    </location>
</feature>
<evidence type="ECO:0000256" key="2">
    <source>
        <dbReference type="ARBA" id="ARBA00010265"/>
    </source>
</evidence>
<keyword evidence="9" id="KW-1185">Reference proteome</keyword>
<comment type="similarity">
    <text evidence="2">Belongs to the TrbI/VirB10 family.</text>
</comment>
<feature type="region of interest" description="Disordered" evidence="6">
    <location>
        <begin position="114"/>
        <end position="184"/>
    </location>
</feature>
<proteinExistence type="inferred from homology"/>
<sequence length="391" mass="40633">MMESASDPERPVDAESITSLRGDAPRVVRLSRKAIGIASAVGLSLVGGALLYALQPASQGGEEELFNTDGVAVADGLTSAPSDYSQVPQLGPPLPGDLGKPILDAQERGAVAELPPIGAQPPPPPPQGISPEEAARQRIEQEREAASGSRLFFGGGTPAPSLAQALPPSDPLPASAQPSVSAGQPAFLDRPAERRTVSLQRLDAAPSGALLQAGSVIPAALITGVRSDQPGLVTAQVTQNVYDSLTGRRLLIPQGARLIGEYESDVGFGQRRVLLAWNRLILPDGRSIVLERQPAADPSGFAGLEDGVDYHWGGVLKAALVSTLLGVGSELGSGSDSDLARALRRGSQDSVNRAGEQIVSRELNIRPTLTIRPGFPVRVLVTRDIVLEGGS</sequence>
<feature type="compositionally biased region" description="Pro residues" evidence="6">
    <location>
        <begin position="118"/>
        <end position="128"/>
    </location>
</feature>
<comment type="subcellular location">
    <subcellularLocation>
        <location evidence="1">Membrane</location>
        <topology evidence="1">Single-pass membrane protein</topology>
    </subcellularLocation>
</comment>
<keyword evidence="4 7" id="KW-1133">Transmembrane helix</keyword>
<dbReference type="EMBL" id="JACIJI010000003">
    <property type="protein sequence ID" value="MBB5719275.1"/>
    <property type="molecule type" value="Genomic_DNA"/>
</dbReference>
<feature type="transmembrane region" description="Helical" evidence="7">
    <location>
        <begin position="34"/>
        <end position="54"/>
    </location>
</feature>
<evidence type="ECO:0000256" key="6">
    <source>
        <dbReference type="SAM" id="MobiDB-lite"/>
    </source>
</evidence>
<dbReference type="RefSeq" id="WP_246359833.1">
    <property type="nucleotide sequence ID" value="NZ_BAABIF010000012.1"/>
</dbReference>
<dbReference type="GO" id="GO:0016020">
    <property type="term" value="C:membrane"/>
    <property type="evidence" value="ECO:0007669"/>
    <property type="project" value="UniProtKB-SubCell"/>
</dbReference>
<evidence type="ECO:0000256" key="5">
    <source>
        <dbReference type="ARBA" id="ARBA00023136"/>
    </source>
</evidence>
<reference evidence="8 9" key="1">
    <citation type="submission" date="2020-08" db="EMBL/GenBank/DDBJ databases">
        <title>Genomic Encyclopedia of Type Strains, Phase IV (KMG-IV): sequencing the most valuable type-strain genomes for metagenomic binning, comparative biology and taxonomic classification.</title>
        <authorList>
            <person name="Goeker M."/>
        </authorList>
    </citation>
    <scope>NUCLEOTIDE SEQUENCE [LARGE SCALE GENOMIC DNA]</scope>
    <source>
        <strain evidence="8 9">DSM 27203</strain>
    </source>
</reference>
<dbReference type="CDD" id="cd16429">
    <property type="entry name" value="VirB10"/>
    <property type="match status" value="1"/>
</dbReference>
<dbReference type="Pfam" id="PF03743">
    <property type="entry name" value="TrbI"/>
    <property type="match status" value="1"/>
</dbReference>
<feature type="compositionally biased region" description="Basic and acidic residues" evidence="6">
    <location>
        <begin position="133"/>
        <end position="145"/>
    </location>
</feature>
<evidence type="ECO:0000256" key="7">
    <source>
        <dbReference type="SAM" id="Phobius"/>
    </source>
</evidence>
<protein>
    <submittedName>
        <fullName evidence="8">Type IV secretion system protein VirB10</fullName>
    </submittedName>
</protein>
<organism evidence="8 9">
    <name type="scientific">Stakelama sediminis</name>
    <dbReference type="NCBI Taxonomy" id="463200"/>
    <lineage>
        <taxon>Bacteria</taxon>
        <taxon>Pseudomonadati</taxon>
        <taxon>Pseudomonadota</taxon>
        <taxon>Alphaproteobacteria</taxon>
        <taxon>Sphingomonadales</taxon>
        <taxon>Sphingomonadaceae</taxon>
        <taxon>Stakelama</taxon>
    </lineage>
</organism>
<comment type="caution">
    <text evidence="8">The sequence shown here is derived from an EMBL/GenBank/DDBJ whole genome shotgun (WGS) entry which is preliminary data.</text>
</comment>
<name>A0A840Z068_9SPHN</name>